<comment type="subcellular location">
    <subcellularLocation>
        <location evidence="1">Cell membrane</location>
        <topology evidence="1">Multi-pass membrane protein</topology>
    </subcellularLocation>
</comment>
<dbReference type="GO" id="GO:0022857">
    <property type="term" value="F:transmembrane transporter activity"/>
    <property type="evidence" value="ECO:0007669"/>
    <property type="project" value="TreeGrafter"/>
</dbReference>
<name>A0A1M5S7W9_9BACT</name>
<dbReference type="Pfam" id="PF02687">
    <property type="entry name" value="FtsX"/>
    <property type="match status" value="2"/>
</dbReference>
<dbReference type="PANTHER" id="PTHR30572:SF18">
    <property type="entry name" value="ABC-TYPE MACROLIDE FAMILY EXPORT SYSTEM PERMEASE COMPONENT 2"/>
    <property type="match status" value="1"/>
</dbReference>
<feature type="transmembrane region" description="Helical" evidence="6">
    <location>
        <begin position="765"/>
        <end position="783"/>
    </location>
</feature>
<proteinExistence type="predicted"/>
<evidence type="ECO:0000259" key="8">
    <source>
        <dbReference type="Pfam" id="PF12704"/>
    </source>
</evidence>
<evidence type="ECO:0000256" key="1">
    <source>
        <dbReference type="ARBA" id="ARBA00004651"/>
    </source>
</evidence>
<evidence type="ECO:0000313" key="10">
    <source>
        <dbReference type="Proteomes" id="UP000184212"/>
    </source>
</evidence>
<feature type="transmembrane region" description="Helical" evidence="6">
    <location>
        <begin position="378"/>
        <end position="400"/>
    </location>
</feature>
<evidence type="ECO:0000256" key="3">
    <source>
        <dbReference type="ARBA" id="ARBA00022692"/>
    </source>
</evidence>
<dbReference type="GO" id="GO:0005886">
    <property type="term" value="C:plasma membrane"/>
    <property type="evidence" value="ECO:0007669"/>
    <property type="project" value="UniProtKB-SubCell"/>
</dbReference>
<dbReference type="InterPro" id="IPR003838">
    <property type="entry name" value="ABC3_permease_C"/>
</dbReference>
<dbReference type="OrthoDB" id="5933722at2"/>
<feature type="transmembrane region" description="Helical" evidence="6">
    <location>
        <begin position="421"/>
        <end position="445"/>
    </location>
</feature>
<feature type="transmembrane region" description="Helical" evidence="6">
    <location>
        <begin position="682"/>
        <end position="703"/>
    </location>
</feature>
<accession>A0A1M5S7W9</accession>
<sequence>MTKHAFLLLYRNFKRFKSTFFINLIGLSAGLSCSLLIYLWVNDELHVDKFNEHDEHLYQVLQNFYNEGDIGTGSGTQGLLARALADEMPEVEYAASVVPADWFSAKGIVSFENNSVKAGSQFVSKDYFKMFTVPFKEGDQNLLFADKYGIAISEQLAMQLFQSPANAVGKIVSWNGDQFKEPCHIIGVFENRPANATDPFDILLNYELFFSSREGLQHWSNSDPSTFVLLKKGTDPKAFNEKIAGFLKTKNKETKNTLLLQHYSDRYLHGRYENGVPVGGRIEYVRLFTAIAVFILVIACINFMNLSTAKASRRIKEIGIKKAVGASRYTLVTQYLSESMFMTFLSLAVSVLVVDIGLPQFNAITGKHLTLQLTPSLILTVLGITFITGLIAGSYPALYLSGFKPAVVLKGKLNSSVGERWARQGLVVFQFTASVILIVAVLVVYKQIDYVQSTNLGYDRDNVIHFEIEVKNNGDSTFFEIGGGLDQAVASFLNRVRSLPTVVNAANFDHDVVGHHGGLGGVDWKPGDEDSKKGFSNLEVGFDFIETLGIQMKEGRSYSKELSGEKKKIVLNEAAIDMMELKDPIGKTIRVWGEEKQIIGVTRNFHFESLFEEMKPCLIQLEPRVPRIMVKIKKGAEAEALPQIQKLYQDQNPGLAFDYKFLNDDYQALYASEQRVSVLSRYFALLAVLISCLGLFGLAAFTAERRLKEIGIRKILGSSEMGIIYLLSGDFTKIVLAAVAVAVPVSYFMVTLWLQSFAYKIDLNVWYFLIPALAALVITWLTVGSQAIRASRVSPTQSLKEE</sequence>
<evidence type="ECO:0000259" key="7">
    <source>
        <dbReference type="Pfam" id="PF02687"/>
    </source>
</evidence>
<keyword evidence="2" id="KW-1003">Cell membrane</keyword>
<feature type="transmembrane region" description="Helical" evidence="6">
    <location>
        <begin position="20"/>
        <end position="41"/>
    </location>
</feature>
<feature type="transmembrane region" description="Helical" evidence="6">
    <location>
        <begin position="723"/>
        <end position="745"/>
    </location>
</feature>
<dbReference type="EMBL" id="FQWQ01000002">
    <property type="protein sequence ID" value="SHH34540.1"/>
    <property type="molecule type" value="Genomic_DNA"/>
</dbReference>
<organism evidence="9 10">
    <name type="scientific">Chryseolinea serpens</name>
    <dbReference type="NCBI Taxonomy" id="947013"/>
    <lineage>
        <taxon>Bacteria</taxon>
        <taxon>Pseudomonadati</taxon>
        <taxon>Bacteroidota</taxon>
        <taxon>Cytophagia</taxon>
        <taxon>Cytophagales</taxon>
        <taxon>Fulvivirgaceae</taxon>
        <taxon>Chryseolinea</taxon>
    </lineage>
</organism>
<keyword evidence="10" id="KW-1185">Reference proteome</keyword>
<evidence type="ECO:0000256" key="2">
    <source>
        <dbReference type="ARBA" id="ARBA00022475"/>
    </source>
</evidence>
<feature type="domain" description="ABC3 transporter permease C-terminal" evidence="7">
    <location>
        <begin position="683"/>
        <end position="795"/>
    </location>
</feature>
<keyword evidence="4 6" id="KW-1133">Transmembrane helix</keyword>
<dbReference type="Pfam" id="PF12704">
    <property type="entry name" value="MacB_PCD"/>
    <property type="match status" value="1"/>
</dbReference>
<evidence type="ECO:0000313" key="9">
    <source>
        <dbReference type="EMBL" id="SHH34540.1"/>
    </source>
</evidence>
<evidence type="ECO:0000256" key="4">
    <source>
        <dbReference type="ARBA" id="ARBA00022989"/>
    </source>
</evidence>
<dbReference type="Proteomes" id="UP000184212">
    <property type="component" value="Unassembled WGS sequence"/>
</dbReference>
<dbReference type="AlphaFoldDB" id="A0A1M5S7W9"/>
<evidence type="ECO:0000256" key="6">
    <source>
        <dbReference type="SAM" id="Phobius"/>
    </source>
</evidence>
<dbReference type="InterPro" id="IPR025857">
    <property type="entry name" value="MacB_PCD"/>
</dbReference>
<feature type="domain" description="ABC3 transporter permease C-terminal" evidence="7">
    <location>
        <begin position="290"/>
        <end position="402"/>
    </location>
</feature>
<feature type="domain" description="MacB-like periplasmic core" evidence="8">
    <location>
        <begin position="21"/>
        <end position="244"/>
    </location>
</feature>
<evidence type="ECO:0000256" key="5">
    <source>
        <dbReference type="ARBA" id="ARBA00023136"/>
    </source>
</evidence>
<keyword evidence="3 6" id="KW-0812">Transmembrane</keyword>
<dbReference type="STRING" id="947013.SAMN04488109_3794"/>
<reference evidence="9 10" key="1">
    <citation type="submission" date="2016-11" db="EMBL/GenBank/DDBJ databases">
        <authorList>
            <person name="Jaros S."/>
            <person name="Januszkiewicz K."/>
            <person name="Wedrychowicz H."/>
        </authorList>
    </citation>
    <scope>NUCLEOTIDE SEQUENCE [LARGE SCALE GENOMIC DNA]</scope>
    <source>
        <strain evidence="9 10">DSM 24574</strain>
    </source>
</reference>
<dbReference type="PANTHER" id="PTHR30572">
    <property type="entry name" value="MEMBRANE COMPONENT OF TRANSPORTER-RELATED"/>
    <property type="match status" value="1"/>
</dbReference>
<keyword evidence="5 6" id="KW-0472">Membrane</keyword>
<dbReference type="InterPro" id="IPR050250">
    <property type="entry name" value="Macrolide_Exporter_MacB"/>
</dbReference>
<protein>
    <submittedName>
        <fullName evidence="9">FtsX-like permease family protein</fullName>
    </submittedName>
</protein>
<gene>
    <name evidence="9" type="ORF">SAMN04488109_3794</name>
</gene>
<dbReference type="PROSITE" id="PS51257">
    <property type="entry name" value="PROKAR_LIPOPROTEIN"/>
    <property type="match status" value="1"/>
</dbReference>
<feature type="transmembrane region" description="Helical" evidence="6">
    <location>
        <begin position="284"/>
        <end position="306"/>
    </location>
</feature>